<dbReference type="OrthoDB" id="10674008at2759"/>
<evidence type="ECO:0000313" key="2">
    <source>
        <dbReference type="EMBL" id="KAJ8022294.1"/>
    </source>
</evidence>
<dbReference type="EMBL" id="JAIZAY010000020">
    <property type="protein sequence ID" value="KAJ8022294.1"/>
    <property type="molecule type" value="Genomic_DNA"/>
</dbReference>
<proteinExistence type="predicted"/>
<evidence type="ECO:0000313" key="3">
    <source>
        <dbReference type="Proteomes" id="UP001152320"/>
    </source>
</evidence>
<keyword evidence="1" id="KW-0812">Transmembrane</keyword>
<comment type="caution">
    <text evidence="2">The sequence shown here is derived from an EMBL/GenBank/DDBJ whole genome shotgun (WGS) entry which is preliminary data.</text>
</comment>
<gene>
    <name evidence="2" type="ORF">HOLleu_37149</name>
</gene>
<dbReference type="AlphaFoldDB" id="A0A9Q1BEJ6"/>
<keyword evidence="3" id="KW-1185">Reference proteome</keyword>
<name>A0A9Q1BEJ6_HOLLE</name>
<sequence length="381" mass="42470">MYSFGDSPQVGEQLPFSVGVAMVTSGGLLALTLILAACSFFRKLRGGGGGHGSQSEMYVEEFYSNPAFMELPFDGSCSKAENITHDTSMTEINPHVTEMSTSSHSPQNGSVTHPEIVVAQTPVPSAYQEEPQYYVQENDHASIEESKVNRAIENKSNDIGNTLSEDAVNGDKKSFVSRIIKTETVIVNPGALQSFKKDENQCYEVRDKENLENDRKHKKEFEGESDLNLVKGGDGKLESDEMEKSKEMKEGLAFIVEKEKSGGKMREEGNFNELLEGEMSVKEKTGSLNKRVRTSIDDSYISRPNGVTMQQVKKPKMSNEELPVEYSARRRSIGKKGTGVYRKRSKNSFTKVKKPFFQNRRKITQTEDKLAAEVIQNPFTG</sequence>
<protein>
    <submittedName>
        <fullName evidence="2">Uncharacterized protein</fullName>
    </submittedName>
</protein>
<keyword evidence="1" id="KW-0472">Membrane</keyword>
<reference evidence="2" key="1">
    <citation type="submission" date="2021-10" db="EMBL/GenBank/DDBJ databases">
        <title>Tropical sea cucumber genome reveals ecological adaptation and Cuvierian tubules defense mechanism.</title>
        <authorList>
            <person name="Chen T."/>
        </authorList>
    </citation>
    <scope>NUCLEOTIDE SEQUENCE</scope>
    <source>
        <strain evidence="2">Nanhai2018</strain>
        <tissue evidence="2">Muscle</tissue>
    </source>
</reference>
<accession>A0A9Q1BEJ6</accession>
<dbReference type="Proteomes" id="UP001152320">
    <property type="component" value="Chromosome 20"/>
</dbReference>
<organism evidence="2 3">
    <name type="scientific">Holothuria leucospilota</name>
    <name type="common">Black long sea cucumber</name>
    <name type="synonym">Mertensiothuria leucospilota</name>
    <dbReference type="NCBI Taxonomy" id="206669"/>
    <lineage>
        <taxon>Eukaryota</taxon>
        <taxon>Metazoa</taxon>
        <taxon>Echinodermata</taxon>
        <taxon>Eleutherozoa</taxon>
        <taxon>Echinozoa</taxon>
        <taxon>Holothuroidea</taxon>
        <taxon>Aspidochirotacea</taxon>
        <taxon>Aspidochirotida</taxon>
        <taxon>Holothuriidae</taxon>
        <taxon>Holothuria</taxon>
    </lineage>
</organism>
<keyword evidence="1" id="KW-1133">Transmembrane helix</keyword>
<evidence type="ECO:0000256" key="1">
    <source>
        <dbReference type="SAM" id="Phobius"/>
    </source>
</evidence>
<feature type="transmembrane region" description="Helical" evidence="1">
    <location>
        <begin position="20"/>
        <end position="41"/>
    </location>
</feature>